<accession>A0A699KFC2</accession>
<evidence type="ECO:0000313" key="2">
    <source>
        <dbReference type="EMBL" id="GFA87464.1"/>
    </source>
</evidence>
<feature type="compositionally biased region" description="Basic and acidic residues" evidence="1">
    <location>
        <begin position="56"/>
        <end position="102"/>
    </location>
</feature>
<feature type="compositionally biased region" description="Low complexity" evidence="1">
    <location>
        <begin position="268"/>
        <end position="280"/>
    </location>
</feature>
<organism evidence="2">
    <name type="scientific">Tanacetum cinerariifolium</name>
    <name type="common">Dalmatian daisy</name>
    <name type="synonym">Chrysanthemum cinerariifolium</name>
    <dbReference type="NCBI Taxonomy" id="118510"/>
    <lineage>
        <taxon>Eukaryota</taxon>
        <taxon>Viridiplantae</taxon>
        <taxon>Streptophyta</taxon>
        <taxon>Embryophyta</taxon>
        <taxon>Tracheophyta</taxon>
        <taxon>Spermatophyta</taxon>
        <taxon>Magnoliopsida</taxon>
        <taxon>eudicotyledons</taxon>
        <taxon>Gunneridae</taxon>
        <taxon>Pentapetalae</taxon>
        <taxon>asterids</taxon>
        <taxon>campanulids</taxon>
        <taxon>Asterales</taxon>
        <taxon>Asteraceae</taxon>
        <taxon>Asteroideae</taxon>
        <taxon>Anthemideae</taxon>
        <taxon>Anthemidinae</taxon>
        <taxon>Tanacetum</taxon>
    </lineage>
</organism>
<comment type="caution">
    <text evidence="2">The sequence shown here is derived from an EMBL/GenBank/DDBJ whole genome shotgun (WGS) entry which is preliminary data.</text>
</comment>
<protein>
    <submittedName>
        <fullName evidence="2">Uncharacterized protein</fullName>
    </submittedName>
</protein>
<feature type="compositionally biased region" description="Basic and acidic residues" evidence="1">
    <location>
        <begin position="203"/>
        <end position="221"/>
    </location>
</feature>
<reference evidence="2" key="1">
    <citation type="journal article" date="2019" name="Sci. Rep.">
        <title>Draft genome of Tanacetum cinerariifolium, the natural source of mosquito coil.</title>
        <authorList>
            <person name="Yamashiro T."/>
            <person name="Shiraishi A."/>
            <person name="Satake H."/>
            <person name="Nakayama K."/>
        </authorList>
    </citation>
    <scope>NUCLEOTIDE SEQUENCE</scope>
</reference>
<proteinExistence type="predicted"/>
<gene>
    <name evidence="2" type="ORF">Tci_659436</name>
</gene>
<sequence>AGGGGATACAAAGTATIRTACASTCATSTAAPFAVAQGATHRAGYAAGSRRGHARYRGDRPNGHAHHRAGEALHGRRADKEAGQVGHHAVEQHEGHAHHHEFGVGRRVDLPGYGIEDPAAADSRLSRGRGRVVGVHRVEQHEGQRPELHGNEVLQPLDGQLPEGGHHRQAHGYRPADVEKPKHELPDEEHDFANQHHGGAGEQPRHQPGKGERAERFRDAGHQVAGPRHHVADAERVIGRRRRNRGGRGQALQRFGGRSSPGLGGKQAGKAADAGAQHVE</sequence>
<feature type="region of interest" description="Disordered" evidence="1">
    <location>
        <begin position="45"/>
        <end position="102"/>
    </location>
</feature>
<dbReference type="AlphaFoldDB" id="A0A699KFC2"/>
<evidence type="ECO:0000256" key="1">
    <source>
        <dbReference type="SAM" id="MobiDB-lite"/>
    </source>
</evidence>
<name>A0A699KFC2_TANCI</name>
<dbReference type="EMBL" id="BKCJ010505076">
    <property type="protein sequence ID" value="GFA87464.1"/>
    <property type="molecule type" value="Genomic_DNA"/>
</dbReference>
<feature type="non-terminal residue" evidence="2">
    <location>
        <position position="1"/>
    </location>
</feature>
<feature type="region of interest" description="Disordered" evidence="1">
    <location>
        <begin position="189"/>
        <end position="280"/>
    </location>
</feature>
<feature type="compositionally biased region" description="Basic and acidic residues" evidence="1">
    <location>
        <begin position="138"/>
        <end position="150"/>
    </location>
</feature>
<feature type="region of interest" description="Disordered" evidence="1">
    <location>
        <begin position="138"/>
        <end position="172"/>
    </location>
</feature>